<evidence type="ECO:0000256" key="1">
    <source>
        <dbReference type="SAM" id="Phobius"/>
    </source>
</evidence>
<feature type="transmembrane region" description="Helical" evidence="1">
    <location>
        <begin position="36"/>
        <end position="62"/>
    </location>
</feature>
<dbReference type="EMBL" id="JAINVB010000001">
    <property type="protein sequence ID" value="MCK0085392.1"/>
    <property type="molecule type" value="Genomic_DNA"/>
</dbReference>
<evidence type="ECO:0008006" key="5">
    <source>
        <dbReference type="Google" id="ProtNLM"/>
    </source>
</evidence>
<proteinExistence type="predicted"/>
<dbReference type="EMBL" id="JAQLGM010000090">
    <property type="protein sequence ID" value="MDB2002760.1"/>
    <property type="molecule type" value="Genomic_DNA"/>
</dbReference>
<keyword evidence="1" id="KW-1133">Transmembrane helix</keyword>
<organism evidence="2 4">
    <name type="scientific">Clostridium symbiosum</name>
    <name type="common">Bacteroides symbiosus</name>
    <dbReference type="NCBI Taxonomy" id="1512"/>
    <lineage>
        <taxon>Bacteria</taxon>
        <taxon>Bacillati</taxon>
        <taxon>Bacillota</taxon>
        <taxon>Clostridia</taxon>
        <taxon>Lachnospirales</taxon>
        <taxon>Lachnospiraceae</taxon>
        <taxon>Otoolea</taxon>
    </lineage>
</organism>
<dbReference type="AlphaFoldDB" id="A0AAW5F347"/>
<feature type="transmembrane region" description="Helical" evidence="1">
    <location>
        <begin position="151"/>
        <end position="168"/>
    </location>
</feature>
<evidence type="ECO:0000313" key="4">
    <source>
        <dbReference type="Proteomes" id="UP001203136"/>
    </source>
</evidence>
<comment type="caution">
    <text evidence="2">The sequence shown here is derived from an EMBL/GenBank/DDBJ whole genome shotgun (WGS) entry which is preliminary data.</text>
</comment>
<dbReference type="Proteomes" id="UP001300871">
    <property type="component" value="Unassembled WGS sequence"/>
</dbReference>
<dbReference type="GeneID" id="57971153"/>
<evidence type="ECO:0000313" key="2">
    <source>
        <dbReference type="EMBL" id="MCK0085392.1"/>
    </source>
</evidence>
<protein>
    <recommendedName>
        <fullName evidence="5">TM2 domain-containing protein</fullName>
    </recommendedName>
</protein>
<dbReference type="Proteomes" id="UP001203136">
    <property type="component" value="Unassembled WGS sequence"/>
</dbReference>
<sequence length="193" mass="22060">MTKKKGKLLTFCWSLIPGAGEMYLGFFKQGISLMAAFAVLLGISGFLQLSFLTFLSPIVWFYSFFHTNNLNSLSDEEFYSLEDDYLIHFSDISSNQDTVKKHYKLIAGCLIFFGISVLWKLFSRMLFWYIIPALYLTDEAAELIRFITNTIPQGVVAVVIIIAGIYLIKGKNDELNKENHDIPSPPYLENKEK</sequence>
<evidence type="ECO:0000313" key="3">
    <source>
        <dbReference type="EMBL" id="MDB2002760.1"/>
    </source>
</evidence>
<reference evidence="3" key="2">
    <citation type="submission" date="2023-01" db="EMBL/GenBank/DDBJ databases">
        <title>Human gut microbiome strain richness.</title>
        <authorList>
            <person name="Chen-Liaw A."/>
        </authorList>
    </citation>
    <scope>NUCLEOTIDE SEQUENCE</scope>
    <source>
        <strain evidence="3">B1_m1001713B170214d0_201011</strain>
    </source>
</reference>
<keyword evidence="1" id="KW-0472">Membrane</keyword>
<keyword evidence="1" id="KW-0812">Transmembrane</keyword>
<reference evidence="2" key="1">
    <citation type="journal article" date="2022" name="Cell Host Microbe">
        <title>Colonization of the live biotherapeutic product VE303 and modulation of the microbiota and metabolites in healthy volunteers.</title>
        <authorList>
            <person name="Dsouza M."/>
            <person name="Menon R."/>
            <person name="Crossette E."/>
            <person name="Bhattarai S.K."/>
            <person name="Schneider J."/>
            <person name="Kim Y.G."/>
            <person name="Reddy S."/>
            <person name="Caballero S."/>
            <person name="Felix C."/>
            <person name="Cornacchione L."/>
            <person name="Hendrickson J."/>
            <person name="Watson A.R."/>
            <person name="Minot S.S."/>
            <person name="Greenfield N."/>
            <person name="Schopf L."/>
            <person name="Szabady R."/>
            <person name="Patarroyo J."/>
            <person name="Smith W."/>
            <person name="Harrison P."/>
            <person name="Kuijper E.J."/>
            <person name="Kelly C.P."/>
            <person name="Olle B."/>
            <person name="Bobilev D."/>
            <person name="Silber J.L."/>
            <person name="Bucci V."/>
            <person name="Roberts B."/>
            <person name="Faith J."/>
            <person name="Norman J.M."/>
        </authorList>
    </citation>
    <scope>NUCLEOTIDE SEQUENCE</scope>
    <source>
        <strain evidence="2">VE303-04</strain>
    </source>
</reference>
<name>A0AAW5F347_CLOSY</name>
<accession>A0AAW5F347</accession>
<dbReference type="RefSeq" id="WP_003503401.1">
    <property type="nucleotide sequence ID" value="NZ_BAABZD010000001.1"/>
</dbReference>
<feature type="transmembrane region" description="Helical" evidence="1">
    <location>
        <begin position="105"/>
        <end position="131"/>
    </location>
</feature>
<gene>
    <name evidence="2" type="ORF">K5I21_05810</name>
    <name evidence="3" type="ORF">PM006_21380</name>
</gene>